<dbReference type="PROSITE" id="PS51352">
    <property type="entry name" value="THIOREDOXIN_2"/>
    <property type="match status" value="1"/>
</dbReference>
<evidence type="ECO:0000313" key="7">
    <source>
        <dbReference type="Proteomes" id="UP000218267"/>
    </source>
</evidence>
<evidence type="ECO:0000256" key="2">
    <source>
        <dbReference type="ARBA" id="ARBA00022748"/>
    </source>
</evidence>
<keyword evidence="4" id="KW-0676">Redox-active center</keyword>
<evidence type="ECO:0000256" key="1">
    <source>
        <dbReference type="ARBA" id="ARBA00004196"/>
    </source>
</evidence>
<dbReference type="PROSITE" id="PS00194">
    <property type="entry name" value="THIOREDOXIN_1"/>
    <property type="match status" value="1"/>
</dbReference>
<dbReference type="InterPro" id="IPR050553">
    <property type="entry name" value="Thioredoxin_ResA/DsbE_sf"/>
</dbReference>
<keyword evidence="2" id="KW-0201">Cytochrome c-type biogenesis</keyword>
<dbReference type="SUPFAM" id="SSF52833">
    <property type="entry name" value="Thioredoxin-like"/>
    <property type="match status" value="1"/>
</dbReference>
<dbReference type="EMBL" id="AP018042">
    <property type="protein sequence ID" value="BAX78419.1"/>
    <property type="molecule type" value="Genomic_DNA"/>
</dbReference>
<dbReference type="CDD" id="cd02966">
    <property type="entry name" value="TlpA_like_family"/>
    <property type="match status" value="1"/>
</dbReference>
<feature type="domain" description="Thioredoxin" evidence="5">
    <location>
        <begin position="93"/>
        <end position="237"/>
    </location>
</feature>
<keyword evidence="7" id="KW-1185">Reference proteome</keyword>
<gene>
    <name evidence="6" type="ORF">ALGA_0024</name>
</gene>
<evidence type="ECO:0000313" key="6">
    <source>
        <dbReference type="EMBL" id="BAX78419.1"/>
    </source>
</evidence>
<comment type="subcellular location">
    <subcellularLocation>
        <location evidence="1">Cell envelope</location>
    </subcellularLocation>
</comment>
<dbReference type="GO" id="GO:0030313">
    <property type="term" value="C:cell envelope"/>
    <property type="evidence" value="ECO:0007669"/>
    <property type="project" value="UniProtKB-SubCell"/>
</dbReference>
<organism evidence="6 7">
    <name type="scientific">Labilibaculum antarcticum</name>
    <dbReference type="NCBI Taxonomy" id="1717717"/>
    <lineage>
        <taxon>Bacteria</taxon>
        <taxon>Pseudomonadati</taxon>
        <taxon>Bacteroidota</taxon>
        <taxon>Bacteroidia</taxon>
        <taxon>Marinilabiliales</taxon>
        <taxon>Marinifilaceae</taxon>
        <taxon>Labilibaculum</taxon>
    </lineage>
</organism>
<evidence type="ECO:0000259" key="5">
    <source>
        <dbReference type="PROSITE" id="PS51352"/>
    </source>
</evidence>
<dbReference type="InterPro" id="IPR013766">
    <property type="entry name" value="Thioredoxin_domain"/>
</dbReference>
<proteinExistence type="predicted"/>
<dbReference type="InterPro" id="IPR036249">
    <property type="entry name" value="Thioredoxin-like_sf"/>
</dbReference>
<evidence type="ECO:0000256" key="4">
    <source>
        <dbReference type="ARBA" id="ARBA00023284"/>
    </source>
</evidence>
<dbReference type="PANTHER" id="PTHR42852:SF6">
    <property type="entry name" value="THIOL:DISULFIDE INTERCHANGE PROTEIN DSBE"/>
    <property type="match status" value="1"/>
</dbReference>
<dbReference type="Gene3D" id="3.40.30.10">
    <property type="entry name" value="Glutaredoxin"/>
    <property type="match status" value="1"/>
</dbReference>
<name>A0A1Y1CDJ9_9BACT</name>
<sequence>MFVINGEEVTQDYAYSLKPERIKNMTMGVSCEAKEALLKKYGEKVNESIVILFDLYSDAEMKNVKPISPEETAAINKRNADEHEKKLNESTVIKTGDRAPDFVLDMLDGQKVKLSELKGKVVLINFWATWCAPCMSEFYEFPDKIINPFASKDFVLLPISRGEKEDVVSKKMEKLKTKGIDFNVGLDLNQDIYKQYANDFIPRNFLVDQNGTVIYTSVGYSEAKLNELVEKINELLKPSEE</sequence>
<protein>
    <recommendedName>
        <fullName evidence="5">Thioredoxin domain-containing protein</fullName>
    </recommendedName>
</protein>
<reference evidence="6 7" key="1">
    <citation type="journal article" date="2018" name="Mar. Genomics">
        <title>Complete genome sequence of Marinifilaceae bacterium strain SPP2, isolated from the Antarctic marine sediment.</title>
        <authorList>
            <person name="Watanabe M."/>
            <person name="Kojima H."/>
            <person name="Fukui M."/>
        </authorList>
    </citation>
    <scope>NUCLEOTIDE SEQUENCE [LARGE SCALE GENOMIC DNA]</scope>
    <source>
        <strain evidence="6 7">SPP2</strain>
    </source>
</reference>
<accession>A0A1Y1CDJ9</accession>
<reference evidence="7" key="2">
    <citation type="journal article" date="2020" name="Antonie Van Leeuwenhoek">
        <title>Labilibaculum antarcticum sp. nov., a novel facultative anaerobic, psychrotorelant bacterium isolated from marine sediment of Antarctica.</title>
        <authorList>
            <person name="Watanabe M."/>
            <person name="Kojima H."/>
            <person name="Fukui M."/>
        </authorList>
    </citation>
    <scope>NUCLEOTIDE SEQUENCE [LARGE SCALE GENOMIC DNA]</scope>
    <source>
        <strain evidence="7">SPP2</strain>
    </source>
</reference>
<dbReference type="GO" id="GO:0017004">
    <property type="term" value="P:cytochrome complex assembly"/>
    <property type="evidence" value="ECO:0007669"/>
    <property type="project" value="UniProtKB-KW"/>
</dbReference>
<keyword evidence="3" id="KW-1015">Disulfide bond</keyword>
<dbReference type="Pfam" id="PF08534">
    <property type="entry name" value="Redoxin"/>
    <property type="match status" value="1"/>
</dbReference>
<dbReference type="GO" id="GO:0016491">
    <property type="term" value="F:oxidoreductase activity"/>
    <property type="evidence" value="ECO:0007669"/>
    <property type="project" value="InterPro"/>
</dbReference>
<evidence type="ECO:0000256" key="3">
    <source>
        <dbReference type="ARBA" id="ARBA00023157"/>
    </source>
</evidence>
<dbReference type="InterPro" id="IPR013740">
    <property type="entry name" value="Redoxin"/>
</dbReference>
<dbReference type="InterPro" id="IPR017937">
    <property type="entry name" value="Thioredoxin_CS"/>
</dbReference>
<dbReference type="Proteomes" id="UP000218267">
    <property type="component" value="Chromosome"/>
</dbReference>
<dbReference type="AlphaFoldDB" id="A0A1Y1CDJ9"/>
<dbReference type="PANTHER" id="PTHR42852">
    <property type="entry name" value="THIOL:DISULFIDE INTERCHANGE PROTEIN DSBE"/>
    <property type="match status" value="1"/>
</dbReference>
<dbReference type="KEGG" id="mbas:ALGA_0024"/>